<protein>
    <submittedName>
        <fullName evidence="1">Uncharacterized protein</fullName>
    </submittedName>
</protein>
<dbReference type="Proteomes" id="UP001501461">
    <property type="component" value="Unassembled WGS sequence"/>
</dbReference>
<evidence type="ECO:0000313" key="2">
    <source>
        <dbReference type="Proteomes" id="UP001501461"/>
    </source>
</evidence>
<reference evidence="1 2" key="1">
    <citation type="journal article" date="2019" name="Int. J. Syst. Evol. Microbiol.">
        <title>The Global Catalogue of Microorganisms (GCM) 10K type strain sequencing project: providing services to taxonomists for standard genome sequencing and annotation.</title>
        <authorList>
            <consortium name="The Broad Institute Genomics Platform"/>
            <consortium name="The Broad Institute Genome Sequencing Center for Infectious Disease"/>
            <person name="Wu L."/>
            <person name="Ma J."/>
        </authorList>
    </citation>
    <scope>NUCLEOTIDE SEQUENCE [LARGE SCALE GENOMIC DNA]</scope>
    <source>
        <strain evidence="1 2">JCM 13595</strain>
    </source>
</reference>
<keyword evidence="2" id="KW-1185">Reference proteome</keyword>
<gene>
    <name evidence="1" type="ORF">GCM10009720_01630</name>
</gene>
<proteinExistence type="predicted"/>
<dbReference type="EMBL" id="BAAAMN010000003">
    <property type="protein sequence ID" value="GAA2025567.1"/>
    <property type="molecule type" value="Genomic_DNA"/>
</dbReference>
<evidence type="ECO:0000313" key="1">
    <source>
        <dbReference type="EMBL" id="GAA2025567.1"/>
    </source>
</evidence>
<sequence length="156" mass="16963">MHGPRGRRLLLEFAVASERLHDNGHHDDSFSAAVFWASYQLDPNKGTSVSLYGDANAEIANVTAAQVADRLAAVVLAEVTPALLRDALFMAVGSARYWQEPDGRDVLAATDQLRAALSRVAHHVAISQHTGWWTEPVTKHAQWAVGWHGAPAVSYT</sequence>
<comment type="caution">
    <text evidence="1">The sequence shown here is derived from an EMBL/GenBank/DDBJ whole genome shotgun (WGS) entry which is preliminary data.</text>
</comment>
<organism evidence="1 2">
    <name type="scientific">Yaniella flava</name>
    <dbReference type="NCBI Taxonomy" id="287930"/>
    <lineage>
        <taxon>Bacteria</taxon>
        <taxon>Bacillati</taxon>
        <taxon>Actinomycetota</taxon>
        <taxon>Actinomycetes</taxon>
        <taxon>Micrococcales</taxon>
        <taxon>Micrococcaceae</taxon>
        <taxon>Yaniella</taxon>
    </lineage>
</organism>
<name>A0ABN2TZX7_9MICC</name>
<accession>A0ABN2TZX7</accession>